<dbReference type="EMBL" id="ADVG01000004">
    <property type="protein sequence ID" value="EFH82122.1"/>
    <property type="molecule type" value="Genomic_DNA"/>
</dbReference>
<dbReference type="InterPro" id="IPR036412">
    <property type="entry name" value="HAD-like_sf"/>
</dbReference>
<gene>
    <name evidence="3" type="ORF">Krac_2904</name>
</gene>
<dbReference type="Proteomes" id="UP000004508">
    <property type="component" value="Unassembled WGS sequence"/>
</dbReference>
<dbReference type="InterPro" id="IPR051540">
    <property type="entry name" value="S-2-haloacid_dehalogenase"/>
</dbReference>
<dbReference type="GO" id="GO:0016787">
    <property type="term" value="F:hydrolase activity"/>
    <property type="evidence" value="ECO:0007669"/>
    <property type="project" value="UniProtKB-KW"/>
</dbReference>
<dbReference type="STRING" id="485913.Krac_2904"/>
<dbReference type="SUPFAM" id="SSF56784">
    <property type="entry name" value="HAD-like"/>
    <property type="match status" value="1"/>
</dbReference>
<dbReference type="NCBIfam" id="TIGR01549">
    <property type="entry name" value="HAD-SF-IA-v1"/>
    <property type="match status" value="1"/>
</dbReference>
<dbReference type="SFLD" id="SFLDG01129">
    <property type="entry name" value="C1.5:_HAD__Beta-PGM__Phosphata"/>
    <property type="match status" value="1"/>
</dbReference>
<name>D6TZY2_KTERA</name>
<dbReference type="SFLD" id="SFLDS00003">
    <property type="entry name" value="Haloacid_Dehalogenase"/>
    <property type="match status" value="1"/>
</dbReference>
<accession>D6TZY2</accession>
<dbReference type="eggNOG" id="COG1011">
    <property type="taxonomic scope" value="Bacteria"/>
</dbReference>
<sequence length="233" mass="26113">MHGRYKAVIFDLFGTLIGVFSVTAFKTAVTTMAEMMQAPHERFTYLWEEGTYQQLSTGGLATIDEALSFICRELAIELEDGKFKEVINVRYEFTRQALQPLAGVVETLSTLKQQGYKLGLVSNCSPDVVHLWEQTPFAQLIDVPIFSCQAGWQKPDPRIYRLAAECLNVTPEDCLYVGDGSDRELSGAKAIGMHPVLIQTPLHDAYDQQRADLTTWNGHVINSMKDLLPLLQL</sequence>
<keyword evidence="2" id="KW-1133">Transmembrane helix</keyword>
<keyword evidence="1 3" id="KW-0378">Hydrolase</keyword>
<evidence type="ECO:0000256" key="1">
    <source>
        <dbReference type="ARBA" id="ARBA00022801"/>
    </source>
</evidence>
<keyword evidence="4" id="KW-1185">Reference proteome</keyword>
<organism evidence="3 4">
    <name type="scientific">Ktedonobacter racemifer DSM 44963</name>
    <dbReference type="NCBI Taxonomy" id="485913"/>
    <lineage>
        <taxon>Bacteria</taxon>
        <taxon>Bacillati</taxon>
        <taxon>Chloroflexota</taxon>
        <taxon>Ktedonobacteria</taxon>
        <taxon>Ktedonobacterales</taxon>
        <taxon>Ktedonobacteraceae</taxon>
        <taxon>Ktedonobacter</taxon>
    </lineage>
</organism>
<evidence type="ECO:0000256" key="2">
    <source>
        <dbReference type="SAM" id="Phobius"/>
    </source>
</evidence>
<dbReference type="Gene3D" id="3.40.50.1000">
    <property type="entry name" value="HAD superfamily/HAD-like"/>
    <property type="match status" value="1"/>
</dbReference>
<proteinExistence type="predicted"/>
<dbReference type="NCBIfam" id="TIGR01509">
    <property type="entry name" value="HAD-SF-IA-v3"/>
    <property type="match status" value="1"/>
</dbReference>
<reference evidence="3 4" key="1">
    <citation type="journal article" date="2011" name="Stand. Genomic Sci.">
        <title>Non-contiguous finished genome sequence and contextual data of the filamentous soil bacterium Ktedonobacter racemifer type strain (SOSP1-21).</title>
        <authorList>
            <person name="Chang Y.J."/>
            <person name="Land M."/>
            <person name="Hauser L."/>
            <person name="Chertkov O."/>
            <person name="Del Rio T.G."/>
            <person name="Nolan M."/>
            <person name="Copeland A."/>
            <person name="Tice H."/>
            <person name="Cheng J.F."/>
            <person name="Lucas S."/>
            <person name="Han C."/>
            <person name="Goodwin L."/>
            <person name="Pitluck S."/>
            <person name="Ivanova N."/>
            <person name="Ovchinikova G."/>
            <person name="Pati A."/>
            <person name="Chen A."/>
            <person name="Palaniappan K."/>
            <person name="Mavromatis K."/>
            <person name="Liolios K."/>
            <person name="Brettin T."/>
            <person name="Fiebig A."/>
            <person name="Rohde M."/>
            <person name="Abt B."/>
            <person name="Goker M."/>
            <person name="Detter J.C."/>
            <person name="Woyke T."/>
            <person name="Bristow J."/>
            <person name="Eisen J.A."/>
            <person name="Markowitz V."/>
            <person name="Hugenholtz P."/>
            <person name="Kyrpides N.C."/>
            <person name="Klenk H.P."/>
            <person name="Lapidus A."/>
        </authorList>
    </citation>
    <scope>NUCLEOTIDE SEQUENCE [LARGE SCALE GENOMIC DNA]</scope>
    <source>
        <strain evidence="4">DSM 44963</strain>
    </source>
</reference>
<keyword evidence="2" id="KW-0472">Membrane</keyword>
<feature type="transmembrane region" description="Helical" evidence="2">
    <location>
        <begin position="7"/>
        <end position="25"/>
    </location>
</feature>
<dbReference type="PANTHER" id="PTHR43316">
    <property type="entry name" value="HYDROLASE, HALOACID DELAHOGENASE-RELATED"/>
    <property type="match status" value="1"/>
</dbReference>
<keyword evidence="2" id="KW-0812">Transmembrane</keyword>
<dbReference type="InterPro" id="IPR023214">
    <property type="entry name" value="HAD_sf"/>
</dbReference>
<dbReference type="RefSeq" id="WP_007919977.1">
    <property type="nucleotide sequence ID" value="NZ_ADVG01000004.1"/>
</dbReference>
<dbReference type="OrthoDB" id="9795007at2"/>
<dbReference type="Pfam" id="PF00702">
    <property type="entry name" value="Hydrolase"/>
    <property type="match status" value="1"/>
</dbReference>
<dbReference type="PRINTS" id="PR00413">
    <property type="entry name" value="HADHALOGNASE"/>
</dbReference>
<dbReference type="InterPro" id="IPR006439">
    <property type="entry name" value="HAD-SF_hydro_IA"/>
</dbReference>
<dbReference type="AlphaFoldDB" id="D6TZY2"/>
<dbReference type="PANTHER" id="PTHR43316:SF3">
    <property type="entry name" value="HALOACID DEHALOGENASE, TYPE II (AFU_ORTHOLOGUE AFUA_2G07750)-RELATED"/>
    <property type="match status" value="1"/>
</dbReference>
<evidence type="ECO:0000313" key="4">
    <source>
        <dbReference type="Proteomes" id="UP000004508"/>
    </source>
</evidence>
<protein>
    <submittedName>
        <fullName evidence="3">HAD-superfamily hydrolase, subfamily IA, variant 3</fullName>
    </submittedName>
</protein>
<dbReference type="InParanoid" id="D6TZY2"/>
<evidence type="ECO:0000313" key="3">
    <source>
        <dbReference type="EMBL" id="EFH82122.1"/>
    </source>
</evidence>
<comment type="caution">
    <text evidence="3">The sequence shown here is derived from an EMBL/GenBank/DDBJ whole genome shotgun (WGS) entry which is preliminary data.</text>
</comment>